<gene>
    <name evidence="4" type="ordered locus">DEHA2F25432g</name>
</gene>
<proteinExistence type="predicted"/>
<dbReference type="STRING" id="284592.Q6BK25"/>
<dbReference type="GO" id="GO:0005730">
    <property type="term" value="C:nucleolus"/>
    <property type="evidence" value="ECO:0007669"/>
    <property type="project" value="TreeGrafter"/>
</dbReference>
<evidence type="ECO:0000259" key="2">
    <source>
        <dbReference type="Pfam" id="PF16201"/>
    </source>
</evidence>
<accession>Q6BK25</accession>
<dbReference type="InterPro" id="IPR032436">
    <property type="entry name" value="URB1_C"/>
</dbReference>
<dbReference type="GeneID" id="2903397"/>
<feature type="domain" description="URB1 N-terminal" evidence="1">
    <location>
        <begin position="49"/>
        <end position="382"/>
    </location>
</feature>
<dbReference type="InterPro" id="IPR021714">
    <property type="entry name" value="URB1_N"/>
</dbReference>
<evidence type="ECO:0000259" key="3">
    <source>
        <dbReference type="Pfam" id="PF26140"/>
    </source>
</evidence>
<dbReference type="PANTHER" id="PTHR13500">
    <property type="entry name" value="NUCLEOLAR PRERIBOSOMAL-ASSOCIATED PROTEIN 1"/>
    <property type="match status" value="1"/>
</dbReference>
<dbReference type="Pfam" id="PF11707">
    <property type="entry name" value="Npa1"/>
    <property type="match status" value="1"/>
</dbReference>
<evidence type="ECO:0000259" key="1">
    <source>
        <dbReference type="Pfam" id="PF11707"/>
    </source>
</evidence>
<keyword evidence="5" id="KW-1185">Reference proteome</keyword>
<dbReference type="EMBL" id="CR382138">
    <property type="protein sequence ID" value="CAG89861.2"/>
    <property type="molecule type" value="Genomic_DNA"/>
</dbReference>
<sequence>MTEIKPNKKDAARHNVNIDSSVLVRLSTIISSHDKTELTRFIQGGSLLKVLTSWSYYASINDHSQFTDISIKLSKTSNLIRDYNTSDLKPLLVDFYQHILNNDLKYVYRGLNSGKPLLANSMLNILSNLISFDNGLTNEFLDKFDMSLSTLPKLLVPSKIDIEKYSQFKDKPDNTHSLIRYNFIKFWINLNSKVSSFIRKDLLINNHKIMNNLWKNMFEIDSVPVLLNIFEFIDSKILDESNFKKSTKCKILNENFIFKIQLIFNRLSSINNDEFSRTFISLLTKLSTDFTNGLNYPNFKLWQSSTDNGIPININNKTFRINNKLIYTFLTSLKPWETHVQLQLVKNILSANIELVAPYMNWLIQNGGGYHDPSLTSWWIGHTLLFKEILCLPTPNLSSDAKLNNKIVLESISLAPLSKNSLNKCLESKHYLITQLSCQLIMFTLIKLNKVLSSNFFIHNNNANKQELIELVFNNLPDFNVLVQLLLTINKTFPEKSDMKLLKITLTMIINQYQLIYPSSSQTLNKFVSSEINEFINDNQLLNNSGYNLSLLDNYLSIQSNQQQENDLKWWNRSNNGNSFFTCLIKLSVNSKIDESFIWKFYGLLNKLTEKTIIFNKDLIISPILALIHSLKDSDTSTKTWNLLDEVISRSVKSPYKYLDLSHSKFGDISLFIVVLFEQFRFILNDSTINSKELKDIVEWLFNFLKYAIVIGEPKEAVHTLLEEYLICDKTFADVVNTNQLTRMIDFTGTDNVKEDSSYLELLVNTSNASLVAKANILLKRFPISNFDFAGLFTRLKLIIHDEKLTKIDDVLIDLISKLGNYLVTVIPGDLLMVKFILSKKFWQDLFFGQEIDLTVPLPKRVIFVGNLLNEVFQQLPQECFDMNNSKYSNYNEFNVLFFDLFGSSKAMPVENQNFIGKFNWVLANDQIIKLINTIEPKNTLLVTRLYEISMQRCISMSFDNFDNLLSLTLPKLSEYEVEKRSILSNLIETNLVFFENDELFKQIDIILQNESNYYLLKSFINTEDLIKKNEITHYLIAKSNDGLIKDEFLLCFIGYSISLSLSFLDFEDQKLLDFLNKVTKIALKLLKEGSFESKLSWNNLLDILASNVNSNSVSSKQKSDLINQVFTYVETNGFKKSLIPEFGNLIYQIIKSNANLSDEIRLWLHKSMLFITKKFAETTELSENFIKFLNGIRNIIRLVPSISSSIWELVPVAVINTQLEVILNHRDWVLDSNVLEFVNCVLMSVKNVKQVQYEKLLQIFVNNEFIILNGLPSNANKRSRFESALILSNLFFMNPGKNSTSLLLEKLVLLYLGSIRSEDLILKSILVKIEANLVKSWVSLISNWELSEEFSSNDLELIGEERLILKDKKTLAISLNKNFINNSIKNGGANYVASNLPPSLFDYHSNKVDFKNAWEDAESFYENNTARIDQEYQKTIYDAEFLMMLVINNHELVQVDSNEEDGDTKIKFDIKSLIDSNLLQFIVVSLSSSSELIKNISKALISGVLRSLETTDNFKDTNLYKVYVSNILHTLRTTENEISPLIWYFYSSLIPILSNPGHYLYERSFRYILSNPTIKKHDIPLFAPISMSNGNDLEFENDESHYKQITWLIQNFINGTQVVSDLNILKVRGVVEWVMNLLNSPFITTNIKSLILTFIYTVQKIDHGSDMLITKYGILTNLEQFQQKYNSELSTVDEKSKLINEQLKLNIDEISVRFGVSVGSHKRIRTWTSGDLSSYVKRIHKS</sequence>
<dbReference type="KEGG" id="dha:DEHA2F25432g"/>
<evidence type="ECO:0000313" key="5">
    <source>
        <dbReference type="Proteomes" id="UP000000599"/>
    </source>
</evidence>
<dbReference type="Proteomes" id="UP000000599">
    <property type="component" value="Chromosome F"/>
</dbReference>
<reference evidence="4 5" key="1">
    <citation type="journal article" date="2004" name="Nature">
        <title>Genome evolution in yeasts.</title>
        <authorList>
            <consortium name="Genolevures"/>
            <person name="Dujon B."/>
            <person name="Sherman D."/>
            <person name="Fischer G."/>
            <person name="Durrens P."/>
            <person name="Casaregola S."/>
            <person name="Lafontaine I."/>
            <person name="de Montigny J."/>
            <person name="Marck C."/>
            <person name="Neuveglise C."/>
            <person name="Talla E."/>
            <person name="Goffard N."/>
            <person name="Frangeul L."/>
            <person name="Aigle M."/>
            <person name="Anthouard V."/>
            <person name="Babour A."/>
            <person name="Barbe V."/>
            <person name="Barnay S."/>
            <person name="Blanchin S."/>
            <person name="Beckerich J.M."/>
            <person name="Beyne E."/>
            <person name="Bleykasten C."/>
            <person name="Boisrame A."/>
            <person name="Boyer J."/>
            <person name="Cattolico L."/>
            <person name="Confanioleri F."/>
            <person name="de Daruvar A."/>
            <person name="Despons L."/>
            <person name="Fabre E."/>
            <person name="Fairhead C."/>
            <person name="Ferry-Dumazet H."/>
            <person name="Groppi A."/>
            <person name="Hantraye F."/>
            <person name="Hennequin C."/>
            <person name="Jauniaux N."/>
            <person name="Joyet P."/>
            <person name="Kachouri R."/>
            <person name="Kerrest A."/>
            <person name="Koszul R."/>
            <person name="Lemaire M."/>
            <person name="Lesur I."/>
            <person name="Ma L."/>
            <person name="Muller H."/>
            <person name="Nicaud J.M."/>
            <person name="Nikolski M."/>
            <person name="Oztas S."/>
            <person name="Ozier-Kalogeropoulos O."/>
            <person name="Pellenz S."/>
            <person name="Potier S."/>
            <person name="Richard G.F."/>
            <person name="Straub M.L."/>
            <person name="Suleau A."/>
            <person name="Swennene D."/>
            <person name="Tekaia F."/>
            <person name="Wesolowski-Louvel M."/>
            <person name="Westhof E."/>
            <person name="Wirth B."/>
            <person name="Zeniou-Meyer M."/>
            <person name="Zivanovic I."/>
            <person name="Bolotin-Fukuhara M."/>
            <person name="Thierry A."/>
            <person name="Bouchier C."/>
            <person name="Caudron B."/>
            <person name="Scarpelli C."/>
            <person name="Gaillardin C."/>
            <person name="Weissenbach J."/>
            <person name="Wincker P."/>
            <person name="Souciet J.L."/>
        </authorList>
    </citation>
    <scope>NUCLEOTIDE SEQUENCE [LARGE SCALE GENOMIC DNA]</scope>
    <source>
        <strain evidence="5">ATCC 36239 / CBS 767 / BCRC 21394 / JCM 1990 / NBRC 0083 / IGC 2968</strain>
    </source>
</reference>
<dbReference type="InterPro" id="IPR039844">
    <property type="entry name" value="URB1"/>
</dbReference>
<dbReference type="GO" id="GO:0000463">
    <property type="term" value="P:maturation of LSU-rRNA from tricistronic rRNA transcript (SSU-rRNA, 5.8S rRNA, LSU-rRNA)"/>
    <property type="evidence" value="ECO:0007669"/>
    <property type="project" value="TreeGrafter"/>
</dbReference>
<protein>
    <submittedName>
        <fullName evidence="4">DEHA2F25432p</fullName>
    </submittedName>
</protein>
<dbReference type="PANTHER" id="PTHR13500:SF0">
    <property type="entry name" value="NUCLEOLAR PRE-RIBOSOMAL-ASSOCIATED PROTEIN 1"/>
    <property type="match status" value="1"/>
</dbReference>
<dbReference type="OMA" id="MTSYWFG"/>
<name>Q6BK25_DEBHA</name>
<dbReference type="OrthoDB" id="72892at2759"/>
<feature type="domain" description="URB1 central HEAT repeat" evidence="3">
    <location>
        <begin position="566"/>
        <end position="750"/>
    </location>
</feature>
<dbReference type="HOGENOM" id="CLU_003174_0_0_1"/>
<dbReference type="InterPro" id="IPR059018">
    <property type="entry name" value="HEAT_URB1"/>
</dbReference>
<feature type="domain" description="URB1 C-terminal" evidence="2">
    <location>
        <begin position="1480"/>
        <end position="1677"/>
    </location>
</feature>
<organism evidence="4 5">
    <name type="scientific">Debaryomyces hansenii (strain ATCC 36239 / CBS 767 / BCRC 21394 / JCM 1990 / NBRC 0083 / IGC 2968)</name>
    <name type="common">Yeast</name>
    <name type="synonym">Torulaspora hansenii</name>
    <dbReference type="NCBI Taxonomy" id="284592"/>
    <lineage>
        <taxon>Eukaryota</taxon>
        <taxon>Fungi</taxon>
        <taxon>Dikarya</taxon>
        <taxon>Ascomycota</taxon>
        <taxon>Saccharomycotina</taxon>
        <taxon>Pichiomycetes</taxon>
        <taxon>Debaryomycetaceae</taxon>
        <taxon>Debaryomyces</taxon>
    </lineage>
</organism>
<dbReference type="GO" id="GO:0000466">
    <property type="term" value="P:maturation of 5.8S rRNA from tricistronic rRNA transcript (SSU-rRNA, 5.8S rRNA, LSU-rRNA)"/>
    <property type="evidence" value="ECO:0007669"/>
    <property type="project" value="TreeGrafter"/>
</dbReference>
<dbReference type="Pfam" id="PF26140">
    <property type="entry name" value="HEAT_URB1"/>
    <property type="match status" value="1"/>
</dbReference>
<dbReference type="eggNOG" id="KOG1791">
    <property type="taxonomic scope" value="Eukaryota"/>
</dbReference>
<dbReference type="FunCoup" id="Q6BK25">
    <property type="interactions" value="352"/>
</dbReference>
<dbReference type="InParanoid" id="Q6BK25"/>
<dbReference type="Pfam" id="PF16201">
    <property type="entry name" value="NopRA1"/>
    <property type="match status" value="1"/>
</dbReference>
<evidence type="ECO:0000313" key="4">
    <source>
        <dbReference type="EMBL" id="CAG89861.2"/>
    </source>
</evidence>
<dbReference type="RefSeq" id="XP_461446.2">
    <property type="nucleotide sequence ID" value="XM_461446.1"/>
</dbReference>